<dbReference type="VEuPathDB" id="FungiDB:SDRG_02589"/>
<sequence length="750" mass="83127">MVSSEKSADVRPAAPIQLPHAQRSSSEKWSSNQQLTLEYAKRQKMSIAWIERKLGRDLFANDDATMGVQRDDENALFVLLRSGVVLRELMEALAPAHANKMPIARTYSKLLAPWKERENISIFLHDCRMLGMAESSMFCTDDLYEGTNMVQVLFGLQYMQCWFHPQSGLSPRSTVSSPRCMKPGETLEEEEHNMIELLPLDDTVDQVDDHDQENEIASVEIAASVMPGLVDYSMVNAAATKEDEPVASTDADNDDDGARELFEDESSPFPFMEIESIEASDDEKSKVTDALLAAVVDTAPVIYPDAVRLQPLGQARRSATAQYAMQHSMFTMLMSTLAVAALVASRANAASPPLVQWFAPFMSGGGYCSEAISFVEALADLASPAYTLQITQHGDSFNNDFAGHLPTATKDTLEAHWFNPYWSPAPPHIAVCHSEPGAWHPARYHTSTCPPIGSTYAIGRTMFETDRIPSGWAERMAAMDEIWVPTQFQKQVFQDGGVPEAKLVVVPEAVDVAYFDPENATPLALPGVDASTTVFLSIFKWEERKGWKILLRSYFGAFPRDANVLLVLLTNSYHSSSDFEAMITEFALDDLERDLGDLPRVHVLPPHLPQDELPSLYKAATAFVLPSRGEGWGRPHVEAMSMGLPVIATFWSGPTEFMTLDNSFPLQIDGLVPILDGAFKGHLWANPSEAHLIELLQYVVAHPEDAKAKGQRARADMVDKYAPSILAKIVDGHWQRILARLQSDETHEEL</sequence>
<dbReference type="RefSeq" id="XP_008606407.1">
    <property type="nucleotide sequence ID" value="XM_008608185.1"/>
</dbReference>
<dbReference type="OrthoDB" id="2193793at2759"/>
<dbReference type="GeneID" id="19943316"/>
<evidence type="ECO:0000259" key="2">
    <source>
        <dbReference type="PROSITE" id="PS50021"/>
    </source>
</evidence>
<feature type="region of interest" description="Disordered" evidence="1">
    <location>
        <begin position="1"/>
        <end position="29"/>
    </location>
</feature>
<dbReference type="STRING" id="1156394.T0S482"/>
<reference evidence="3 4" key="1">
    <citation type="submission" date="2012-04" db="EMBL/GenBank/DDBJ databases">
        <title>The Genome Sequence of Saprolegnia declina VS20.</title>
        <authorList>
            <consortium name="The Broad Institute Genome Sequencing Platform"/>
            <person name="Russ C."/>
            <person name="Nusbaum C."/>
            <person name="Tyler B."/>
            <person name="van West P."/>
            <person name="Dieguez-Uribeondo J."/>
            <person name="de Bruijn I."/>
            <person name="Tripathy S."/>
            <person name="Jiang R."/>
            <person name="Young S.K."/>
            <person name="Zeng Q."/>
            <person name="Gargeya S."/>
            <person name="Fitzgerald M."/>
            <person name="Haas B."/>
            <person name="Abouelleil A."/>
            <person name="Alvarado L."/>
            <person name="Arachchi H.M."/>
            <person name="Berlin A."/>
            <person name="Chapman S.B."/>
            <person name="Goldberg J."/>
            <person name="Griggs A."/>
            <person name="Gujja S."/>
            <person name="Hansen M."/>
            <person name="Howarth C."/>
            <person name="Imamovic A."/>
            <person name="Larimer J."/>
            <person name="McCowen C."/>
            <person name="Montmayeur A."/>
            <person name="Murphy C."/>
            <person name="Neiman D."/>
            <person name="Pearson M."/>
            <person name="Priest M."/>
            <person name="Roberts A."/>
            <person name="Saif S."/>
            <person name="Shea T."/>
            <person name="Sisk P."/>
            <person name="Sykes S."/>
            <person name="Wortman J."/>
            <person name="Nusbaum C."/>
            <person name="Birren B."/>
        </authorList>
    </citation>
    <scope>NUCLEOTIDE SEQUENCE [LARGE SCALE GENOMIC DNA]</scope>
    <source>
        <strain evidence="3 4">VS20</strain>
    </source>
</reference>
<dbReference type="Gene3D" id="1.10.418.10">
    <property type="entry name" value="Calponin-like domain"/>
    <property type="match status" value="1"/>
</dbReference>
<organism evidence="3 4">
    <name type="scientific">Saprolegnia diclina (strain VS20)</name>
    <dbReference type="NCBI Taxonomy" id="1156394"/>
    <lineage>
        <taxon>Eukaryota</taxon>
        <taxon>Sar</taxon>
        <taxon>Stramenopiles</taxon>
        <taxon>Oomycota</taxon>
        <taxon>Saprolegniomycetes</taxon>
        <taxon>Saprolegniales</taxon>
        <taxon>Saprolegniaceae</taxon>
        <taxon>Saprolegnia</taxon>
    </lineage>
</organism>
<dbReference type="PANTHER" id="PTHR46656:SF3">
    <property type="entry name" value="PUTATIVE-RELATED"/>
    <property type="match status" value="1"/>
</dbReference>
<dbReference type="SMART" id="SM00033">
    <property type="entry name" value="CH"/>
    <property type="match status" value="1"/>
</dbReference>
<dbReference type="InterPro" id="IPR001715">
    <property type="entry name" value="CH_dom"/>
</dbReference>
<dbReference type="SUPFAM" id="SSF47576">
    <property type="entry name" value="Calponin-homology domain, CH-domain"/>
    <property type="match status" value="1"/>
</dbReference>
<dbReference type="AlphaFoldDB" id="T0S482"/>
<dbReference type="Pfam" id="PF00307">
    <property type="entry name" value="CH"/>
    <property type="match status" value="1"/>
</dbReference>
<gene>
    <name evidence="3" type="ORF">SDRG_02589</name>
</gene>
<dbReference type="CDD" id="cd00014">
    <property type="entry name" value="CH_SF"/>
    <property type="match status" value="1"/>
</dbReference>
<dbReference type="PROSITE" id="PS50021">
    <property type="entry name" value="CH"/>
    <property type="match status" value="1"/>
</dbReference>
<feature type="domain" description="Calponin-homology (CH)" evidence="2">
    <location>
        <begin position="40"/>
        <end position="163"/>
    </location>
</feature>
<dbReference type="PANTHER" id="PTHR46656">
    <property type="entry name" value="PUTATIVE-RELATED"/>
    <property type="match status" value="1"/>
</dbReference>
<evidence type="ECO:0000256" key="1">
    <source>
        <dbReference type="SAM" id="MobiDB-lite"/>
    </source>
</evidence>
<proteinExistence type="predicted"/>
<dbReference type="eggNOG" id="ENOG502QQT3">
    <property type="taxonomic scope" value="Eukaryota"/>
</dbReference>
<dbReference type="InParanoid" id="T0S482"/>
<dbReference type="CDD" id="cd03801">
    <property type="entry name" value="GT4_PimA-like"/>
    <property type="match status" value="1"/>
</dbReference>
<keyword evidence="4" id="KW-1185">Reference proteome</keyword>
<evidence type="ECO:0000313" key="3">
    <source>
        <dbReference type="EMBL" id="EQC39933.1"/>
    </source>
</evidence>
<evidence type="ECO:0000313" key="4">
    <source>
        <dbReference type="Proteomes" id="UP000030762"/>
    </source>
</evidence>
<accession>T0S482</accession>
<protein>
    <recommendedName>
        <fullName evidence="2">Calponin-homology (CH) domain-containing protein</fullName>
    </recommendedName>
</protein>
<dbReference type="Gene3D" id="3.40.50.2000">
    <property type="entry name" value="Glycogen Phosphorylase B"/>
    <property type="match status" value="1"/>
</dbReference>
<dbReference type="InterPro" id="IPR036872">
    <property type="entry name" value="CH_dom_sf"/>
</dbReference>
<dbReference type="EMBL" id="JH767137">
    <property type="protein sequence ID" value="EQC39933.1"/>
    <property type="molecule type" value="Genomic_DNA"/>
</dbReference>
<name>T0S482_SAPDV</name>
<dbReference type="Proteomes" id="UP000030762">
    <property type="component" value="Unassembled WGS sequence"/>
</dbReference>
<dbReference type="Pfam" id="PF13692">
    <property type="entry name" value="Glyco_trans_1_4"/>
    <property type="match status" value="1"/>
</dbReference>
<dbReference type="SUPFAM" id="SSF53756">
    <property type="entry name" value="UDP-Glycosyltransferase/glycogen phosphorylase"/>
    <property type="match status" value="1"/>
</dbReference>